<dbReference type="GO" id="GO:0005737">
    <property type="term" value="C:cytoplasm"/>
    <property type="evidence" value="ECO:0007669"/>
    <property type="project" value="UniProtKB-SubCell"/>
</dbReference>
<keyword evidence="1 6" id="KW-0436">Ligase</keyword>
<dbReference type="GO" id="GO:0005524">
    <property type="term" value="F:ATP binding"/>
    <property type="evidence" value="ECO:0007669"/>
    <property type="project" value="UniProtKB-UniRule"/>
</dbReference>
<dbReference type="RefSeq" id="WP_138152402.1">
    <property type="nucleotide sequence ID" value="NZ_VANU01000003.1"/>
</dbReference>
<comment type="similarity">
    <text evidence="6">Belongs to the tRNA(Ile)-lysidine synthase family.</text>
</comment>
<dbReference type="GO" id="GO:0006400">
    <property type="term" value="P:tRNA modification"/>
    <property type="evidence" value="ECO:0007669"/>
    <property type="project" value="UniProtKB-UniRule"/>
</dbReference>
<gene>
    <name evidence="6 8" type="primary">tilS</name>
    <name evidence="8" type="ORF">FDK22_08015</name>
</gene>
<dbReference type="EC" id="6.3.4.19" evidence="6"/>
<dbReference type="Pfam" id="PF01171">
    <property type="entry name" value="ATP_bind_3"/>
    <property type="match status" value="1"/>
</dbReference>
<evidence type="ECO:0000256" key="3">
    <source>
        <dbReference type="ARBA" id="ARBA00022741"/>
    </source>
</evidence>
<dbReference type="HAMAP" id="MF_01161">
    <property type="entry name" value="tRNA_Ile_lys_synt"/>
    <property type="match status" value="1"/>
</dbReference>
<keyword evidence="9" id="KW-1185">Reference proteome</keyword>
<dbReference type="NCBIfam" id="TIGR02432">
    <property type="entry name" value="lysidine_TilS_N"/>
    <property type="match status" value="1"/>
</dbReference>
<dbReference type="InterPro" id="IPR014729">
    <property type="entry name" value="Rossmann-like_a/b/a_fold"/>
</dbReference>
<dbReference type="SUPFAM" id="SSF52402">
    <property type="entry name" value="Adenine nucleotide alpha hydrolases-like"/>
    <property type="match status" value="1"/>
</dbReference>
<comment type="caution">
    <text evidence="8">The sequence shown here is derived from an EMBL/GenBank/DDBJ whole genome shotgun (WGS) entry which is preliminary data.</text>
</comment>
<dbReference type="InterPro" id="IPR011063">
    <property type="entry name" value="TilS/TtcA_N"/>
</dbReference>
<comment type="catalytic activity">
    <reaction evidence="5 6">
        <text>cytidine(34) in tRNA(Ile2) + L-lysine + ATP = lysidine(34) in tRNA(Ile2) + AMP + diphosphate + H(+)</text>
        <dbReference type="Rhea" id="RHEA:43744"/>
        <dbReference type="Rhea" id="RHEA-COMP:10625"/>
        <dbReference type="Rhea" id="RHEA-COMP:10670"/>
        <dbReference type="ChEBI" id="CHEBI:15378"/>
        <dbReference type="ChEBI" id="CHEBI:30616"/>
        <dbReference type="ChEBI" id="CHEBI:32551"/>
        <dbReference type="ChEBI" id="CHEBI:33019"/>
        <dbReference type="ChEBI" id="CHEBI:82748"/>
        <dbReference type="ChEBI" id="CHEBI:83665"/>
        <dbReference type="ChEBI" id="CHEBI:456215"/>
        <dbReference type="EC" id="6.3.4.19"/>
    </reaction>
</comment>
<comment type="function">
    <text evidence="6">Ligates lysine onto the cytidine present at position 34 of the AUA codon-specific tRNA(Ile) that contains the anticodon CAU, in an ATP-dependent manner. Cytidine is converted to lysidine, thus changing the amino acid specificity of the tRNA from methionine to isoleucine.</text>
</comment>
<comment type="subcellular location">
    <subcellularLocation>
        <location evidence="6">Cytoplasm</location>
    </subcellularLocation>
</comment>
<keyword evidence="2 6" id="KW-0819">tRNA processing</keyword>
<dbReference type="PANTHER" id="PTHR43033">
    <property type="entry name" value="TRNA(ILE)-LYSIDINE SYNTHASE-RELATED"/>
    <property type="match status" value="1"/>
</dbReference>
<reference evidence="8 9" key="1">
    <citation type="submission" date="2019-05" db="EMBL/GenBank/DDBJ databases">
        <title>Arcobacter sp. nov., isolated from sea sediment.</title>
        <authorList>
            <person name="Kim W."/>
        </authorList>
    </citation>
    <scope>NUCLEOTIDE SEQUENCE [LARGE SCALE GENOMIC DNA]</scope>
    <source>
        <strain evidence="8 9">CAU 1517</strain>
    </source>
</reference>
<sequence length="324" mass="38619">MNLQISKINTEKNLLAFSGGVDSSALFFLLLKNNIPFDIAIVNYNIREQSKKEILYAKQLGEKYKKEVFIKDITEEISSNFEKKARDLRYAFFDEIIEQNSYESLITAHQLNDKLEWFLMQFSKGAGLVELLSFEEFSIRKSYQIIKPMLNISRDEILNFLEENKIKYFIDESNIDTKYKRNYFRKNYSNKFLDEYKDGVKKSFEYLKKDKDSLYKEELVFQKKELEIFKSSKDFNIDIRTIDKSLKRRGILLSKASKDEILKQKECVISHEISIAINEDFIYICPYIKEIMPKKFKEKCRIKHIPKNTRAYIFKENLLEDLVI</sequence>
<dbReference type="Gene3D" id="3.40.50.620">
    <property type="entry name" value="HUPs"/>
    <property type="match status" value="1"/>
</dbReference>
<dbReference type="InterPro" id="IPR012094">
    <property type="entry name" value="tRNA_Ile_lys_synt"/>
</dbReference>
<dbReference type="AlphaFoldDB" id="A0A5R8Y1H6"/>
<evidence type="ECO:0000256" key="6">
    <source>
        <dbReference type="HAMAP-Rule" id="MF_01161"/>
    </source>
</evidence>
<evidence type="ECO:0000313" key="9">
    <source>
        <dbReference type="Proteomes" id="UP000308901"/>
    </source>
</evidence>
<evidence type="ECO:0000256" key="5">
    <source>
        <dbReference type="ARBA" id="ARBA00048539"/>
    </source>
</evidence>
<keyword evidence="3 6" id="KW-0547">Nucleotide-binding</keyword>
<evidence type="ECO:0000259" key="7">
    <source>
        <dbReference type="Pfam" id="PF01171"/>
    </source>
</evidence>
<proteinExistence type="inferred from homology"/>
<accession>A0A5R8Y1H6</accession>
<dbReference type="EMBL" id="VANU01000003">
    <property type="protein sequence ID" value="TLP38618.1"/>
    <property type="molecule type" value="Genomic_DNA"/>
</dbReference>
<dbReference type="Proteomes" id="UP000308901">
    <property type="component" value="Unassembled WGS sequence"/>
</dbReference>
<feature type="domain" description="tRNA(Ile)-lysidine/2-thiocytidine synthase N-terminal" evidence="7">
    <location>
        <begin position="13"/>
        <end position="187"/>
    </location>
</feature>
<evidence type="ECO:0000256" key="4">
    <source>
        <dbReference type="ARBA" id="ARBA00022840"/>
    </source>
</evidence>
<dbReference type="OrthoDB" id="5289653at2"/>
<dbReference type="CDD" id="cd01992">
    <property type="entry name" value="TilS_N"/>
    <property type="match status" value="1"/>
</dbReference>
<evidence type="ECO:0000256" key="2">
    <source>
        <dbReference type="ARBA" id="ARBA00022694"/>
    </source>
</evidence>
<dbReference type="PANTHER" id="PTHR43033:SF1">
    <property type="entry name" value="TRNA(ILE)-LYSIDINE SYNTHASE-RELATED"/>
    <property type="match status" value="1"/>
</dbReference>
<feature type="binding site" evidence="6">
    <location>
        <begin position="18"/>
        <end position="23"/>
    </location>
    <ligand>
        <name>ATP</name>
        <dbReference type="ChEBI" id="CHEBI:30616"/>
    </ligand>
</feature>
<evidence type="ECO:0000313" key="8">
    <source>
        <dbReference type="EMBL" id="TLP38618.1"/>
    </source>
</evidence>
<comment type="domain">
    <text evidence="6">The N-terminal region contains the highly conserved SGGXDS motif, predicted to be a P-loop motif involved in ATP binding.</text>
</comment>
<evidence type="ECO:0000256" key="1">
    <source>
        <dbReference type="ARBA" id="ARBA00022598"/>
    </source>
</evidence>
<dbReference type="GO" id="GO:0032267">
    <property type="term" value="F:tRNA(Ile)-lysidine synthase activity"/>
    <property type="evidence" value="ECO:0007669"/>
    <property type="project" value="UniProtKB-EC"/>
</dbReference>
<dbReference type="InterPro" id="IPR012795">
    <property type="entry name" value="tRNA_Ile_lys_synt_N"/>
</dbReference>
<keyword evidence="6" id="KW-0963">Cytoplasm</keyword>
<keyword evidence="4 6" id="KW-0067">ATP-binding</keyword>
<name>A0A5R8Y1H6_9BACT</name>
<organism evidence="8 9">
    <name type="scientific">Arcobacter arenosus</name>
    <dbReference type="NCBI Taxonomy" id="2576037"/>
    <lineage>
        <taxon>Bacteria</taxon>
        <taxon>Pseudomonadati</taxon>
        <taxon>Campylobacterota</taxon>
        <taxon>Epsilonproteobacteria</taxon>
        <taxon>Campylobacterales</taxon>
        <taxon>Arcobacteraceae</taxon>
        <taxon>Arcobacter</taxon>
    </lineage>
</organism>
<protein>
    <recommendedName>
        <fullName evidence="6">tRNA(Ile)-lysidine synthase</fullName>
        <ecNumber evidence="6">6.3.4.19</ecNumber>
    </recommendedName>
    <alternativeName>
        <fullName evidence="6">tRNA(Ile)-2-lysyl-cytidine synthase</fullName>
    </alternativeName>
    <alternativeName>
        <fullName evidence="6">tRNA(Ile)-lysidine synthetase</fullName>
    </alternativeName>
</protein>